<accession>A0AAD7K1W9</accession>
<proteinExistence type="predicted"/>
<dbReference type="Proteomes" id="UP001215280">
    <property type="component" value="Unassembled WGS sequence"/>
</dbReference>
<evidence type="ECO:0000313" key="1">
    <source>
        <dbReference type="EMBL" id="KAJ7776546.1"/>
    </source>
</evidence>
<gene>
    <name evidence="1" type="ORF">DFH07DRAFT_951677</name>
</gene>
<comment type="caution">
    <text evidence="1">The sequence shown here is derived from an EMBL/GenBank/DDBJ whole genome shotgun (WGS) entry which is preliminary data.</text>
</comment>
<organism evidence="1 2">
    <name type="scientific">Mycena maculata</name>
    <dbReference type="NCBI Taxonomy" id="230809"/>
    <lineage>
        <taxon>Eukaryota</taxon>
        <taxon>Fungi</taxon>
        <taxon>Dikarya</taxon>
        <taxon>Basidiomycota</taxon>
        <taxon>Agaricomycotina</taxon>
        <taxon>Agaricomycetes</taxon>
        <taxon>Agaricomycetidae</taxon>
        <taxon>Agaricales</taxon>
        <taxon>Marasmiineae</taxon>
        <taxon>Mycenaceae</taxon>
        <taxon>Mycena</taxon>
    </lineage>
</organism>
<evidence type="ECO:0000313" key="2">
    <source>
        <dbReference type="Proteomes" id="UP001215280"/>
    </source>
</evidence>
<keyword evidence="2" id="KW-1185">Reference proteome</keyword>
<protein>
    <submittedName>
        <fullName evidence="1">Uncharacterized protein</fullName>
    </submittedName>
</protein>
<dbReference type="EMBL" id="JARJLG010000012">
    <property type="protein sequence ID" value="KAJ7776546.1"/>
    <property type="molecule type" value="Genomic_DNA"/>
</dbReference>
<name>A0AAD7K1W9_9AGAR</name>
<dbReference type="AlphaFoldDB" id="A0AAD7K1W9"/>
<sequence>MTYPYLAAMITKALGVEVTFTSAETSGMPAFHAMRPRNIYTSTAVPNPDLVALGAKFGTMEEFIEVEIKKRFGAQIYIRPSSYFILRNLF</sequence>
<reference evidence="1" key="1">
    <citation type="submission" date="2023-03" db="EMBL/GenBank/DDBJ databases">
        <title>Massive genome expansion in bonnet fungi (Mycena s.s.) driven by repeated elements and novel gene families across ecological guilds.</title>
        <authorList>
            <consortium name="Lawrence Berkeley National Laboratory"/>
            <person name="Harder C.B."/>
            <person name="Miyauchi S."/>
            <person name="Viragh M."/>
            <person name="Kuo A."/>
            <person name="Thoen E."/>
            <person name="Andreopoulos B."/>
            <person name="Lu D."/>
            <person name="Skrede I."/>
            <person name="Drula E."/>
            <person name="Henrissat B."/>
            <person name="Morin E."/>
            <person name="Kohler A."/>
            <person name="Barry K."/>
            <person name="LaButti K."/>
            <person name="Morin E."/>
            <person name="Salamov A."/>
            <person name="Lipzen A."/>
            <person name="Mereny Z."/>
            <person name="Hegedus B."/>
            <person name="Baldrian P."/>
            <person name="Stursova M."/>
            <person name="Weitz H."/>
            <person name="Taylor A."/>
            <person name="Grigoriev I.V."/>
            <person name="Nagy L.G."/>
            <person name="Martin F."/>
            <person name="Kauserud H."/>
        </authorList>
    </citation>
    <scope>NUCLEOTIDE SEQUENCE</scope>
    <source>
        <strain evidence="1">CBHHK188m</strain>
    </source>
</reference>